<reference evidence="1" key="1">
    <citation type="journal article" date="2023" name="Front. Microbiol.">
        <title>Genomic-based phylogenetic and metabolic analyses of the genus Natronomonas, and description of Natronomonas aquatica sp. nov.</title>
        <authorList>
            <person name="Garcia-Roldan A."/>
            <person name="Duran-Viseras A."/>
            <person name="de la Haba R.R."/>
            <person name="Corral P."/>
            <person name="Sanchez-Porro C."/>
            <person name="Ventosa A."/>
        </authorList>
    </citation>
    <scope>NUCLEOTIDE SEQUENCE</scope>
    <source>
        <strain evidence="1">F2-12</strain>
    </source>
</reference>
<evidence type="ECO:0000313" key="2">
    <source>
        <dbReference type="Proteomes" id="UP001139494"/>
    </source>
</evidence>
<proteinExistence type="predicted"/>
<dbReference type="EMBL" id="JAHLKM010000036">
    <property type="protein sequence ID" value="MCQ4334768.1"/>
    <property type="molecule type" value="Genomic_DNA"/>
</dbReference>
<sequence length="202" mass="23092">MAQYTLQPETIQRSLQRLLNQPIHHTFVYYLSLQQQSAIDKSSSNLPLPYQKFLESYFRIGNPGSSTPYFVPFTDSKENIEQELSIVQDEIYSLDPSTLPTSSPLMKIATVDTKDSEPKWELMKEHWKVASHELCSGNKVPIESLSAYLFRDYAFKTDNPSAVTVVRTFTNEFGYELGGKAFSHLYQTGDSNISEGCFEEYE</sequence>
<dbReference type="AlphaFoldDB" id="A0A9R1D7G5"/>
<gene>
    <name evidence="1" type="ORF">KM295_15040</name>
</gene>
<name>A0A9R1D7G5_9EURY</name>
<accession>A0A9R1D7G5</accession>
<keyword evidence="2" id="KW-1185">Reference proteome</keyword>
<protein>
    <submittedName>
        <fullName evidence="1">Uncharacterized protein</fullName>
    </submittedName>
</protein>
<comment type="caution">
    <text evidence="1">The sequence shown here is derived from an EMBL/GenBank/DDBJ whole genome shotgun (WGS) entry which is preliminary data.</text>
</comment>
<evidence type="ECO:0000313" key="1">
    <source>
        <dbReference type="EMBL" id="MCQ4334768.1"/>
    </source>
</evidence>
<organism evidence="1 2">
    <name type="scientific">Natronomonas aquatica</name>
    <dbReference type="NCBI Taxonomy" id="2841590"/>
    <lineage>
        <taxon>Archaea</taxon>
        <taxon>Methanobacteriati</taxon>
        <taxon>Methanobacteriota</taxon>
        <taxon>Stenosarchaea group</taxon>
        <taxon>Halobacteria</taxon>
        <taxon>Halobacteriales</taxon>
        <taxon>Natronomonadaceae</taxon>
        <taxon>Natronomonas</taxon>
    </lineage>
</organism>
<dbReference type="RefSeq" id="WP_256030865.1">
    <property type="nucleotide sequence ID" value="NZ_JAHLKM010000036.1"/>
</dbReference>
<dbReference type="Proteomes" id="UP001139494">
    <property type="component" value="Unassembled WGS sequence"/>
</dbReference>